<keyword evidence="2" id="KW-1185">Reference proteome</keyword>
<evidence type="ECO:0000313" key="2">
    <source>
        <dbReference type="Proteomes" id="UP001602089"/>
    </source>
</evidence>
<protein>
    <submittedName>
        <fullName evidence="1">DNA N-6-adenine-methyltransferase</fullName>
    </submittedName>
</protein>
<sequence>MSGAMGAHQSTSSGSNVWLTPQGIILALGTFDLDPCAADPRPWDTAARHIAPPEDGLSADWGSARVWLNPPYTDAERWLHKLADHGRGTALMFARTETRWFVDCVWRRASAVLFLHGRLHFHLPDGSRARGNAGAPSCLIAYGARDAERLVESGIAGTFVSGWVGVS</sequence>
<dbReference type="RefSeq" id="WP_387131879.1">
    <property type="nucleotide sequence ID" value="NZ_JBIATK010000012.1"/>
</dbReference>
<dbReference type="InterPro" id="IPR008593">
    <property type="entry name" value="Dam_MeTrfase"/>
</dbReference>
<name>A0ABW6TL86_9NOCA</name>
<proteinExistence type="predicted"/>
<dbReference type="Pfam" id="PF05869">
    <property type="entry name" value="Dam"/>
    <property type="match status" value="1"/>
</dbReference>
<dbReference type="Proteomes" id="UP001602089">
    <property type="component" value="Unassembled WGS sequence"/>
</dbReference>
<organism evidence="1 2">
    <name type="scientific">Nocardia elegans</name>
    <dbReference type="NCBI Taxonomy" id="300029"/>
    <lineage>
        <taxon>Bacteria</taxon>
        <taxon>Bacillati</taxon>
        <taxon>Actinomycetota</taxon>
        <taxon>Actinomycetes</taxon>
        <taxon>Mycobacteriales</taxon>
        <taxon>Nocardiaceae</taxon>
        <taxon>Nocardia</taxon>
    </lineage>
</organism>
<comment type="caution">
    <text evidence="1">The sequence shown here is derived from an EMBL/GenBank/DDBJ whole genome shotgun (WGS) entry which is preliminary data.</text>
</comment>
<evidence type="ECO:0000313" key="1">
    <source>
        <dbReference type="EMBL" id="MFF4026901.1"/>
    </source>
</evidence>
<dbReference type="EMBL" id="JBIATK010000012">
    <property type="protein sequence ID" value="MFF4026901.1"/>
    <property type="molecule type" value="Genomic_DNA"/>
</dbReference>
<accession>A0ABW6TL86</accession>
<gene>
    <name evidence="1" type="ORF">ACFYY5_29035</name>
</gene>
<reference evidence="1 2" key="1">
    <citation type="submission" date="2024-10" db="EMBL/GenBank/DDBJ databases">
        <title>The Natural Products Discovery Center: Release of the First 8490 Sequenced Strains for Exploring Actinobacteria Biosynthetic Diversity.</title>
        <authorList>
            <person name="Kalkreuter E."/>
            <person name="Kautsar S.A."/>
            <person name="Yang D."/>
            <person name="Bader C.D."/>
            <person name="Teijaro C.N."/>
            <person name="Fluegel L."/>
            <person name="Davis C.M."/>
            <person name="Simpson J.R."/>
            <person name="Lauterbach L."/>
            <person name="Steele A.D."/>
            <person name="Gui C."/>
            <person name="Meng S."/>
            <person name="Li G."/>
            <person name="Viehrig K."/>
            <person name="Ye F."/>
            <person name="Su P."/>
            <person name="Kiefer A.F."/>
            <person name="Nichols A."/>
            <person name="Cepeda A.J."/>
            <person name="Yan W."/>
            <person name="Fan B."/>
            <person name="Jiang Y."/>
            <person name="Adhikari A."/>
            <person name="Zheng C.-J."/>
            <person name="Schuster L."/>
            <person name="Cowan T.M."/>
            <person name="Smanski M.J."/>
            <person name="Chevrette M.G."/>
            <person name="De Carvalho L.P.S."/>
            <person name="Shen B."/>
        </authorList>
    </citation>
    <scope>NUCLEOTIDE SEQUENCE [LARGE SCALE GENOMIC DNA]</scope>
    <source>
        <strain evidence="1 2">NPDC001867</strain>
    </source>
</reference>